<evidence type="ECO:0000259" key="3">
    <source>
        <dbReference type="PROSITE" id="PS51671"/>
    </source>
</evidence>
<protein>
    <recommendedName>
        <fullName evidence="2">ACT domain-containing protein ACR</fullName>
    </recommendedName>
    <alternativeName>
        <fullName evidence="2">Protein ACT DOMAIN REPEATS</fullName>
    </alternativeName>
</protein>
<sequence>MSMAMDSEDIVKIENGKSPTELSVITVNCQDKLGLACDLCRIILDFGLLITKGDLSTDGRWCFVVFWVVPRSSSTFVQWTNLKNRLISVCPTYPIPFIDLVDPVKSKVYLLKLFSLDRKGLLHDVTRVLRNLDLSIHRVKVSTTPDGRVIDLFFITDGMELLHTRKRQDDTCEMLHATMGDSFISCEIQLAEDFQQWCSSLPACVIEELFSPELPNIKDCSQGSNTELEKLKSPSITIDNKLSSSHTLLQIHCLDQRGLFYDILRTMKDCNIRIAHGRFSLQKRRFAGDFFIVKGDGKKIVDPEKLNALRSQLRQEMLHSLRVMFVNRGPDNELLVANPAELCGEGRPLVFYDVTRALKVLGICIFSAEIGRHTESGREWEVYRFLLDENTNFTLFNARTKDYTVDIISRTLMGW</sequence>
<dbReference type="GeneID" id="120273931"/>
<reference evidence="5" key="1">
    <citation type="submission" date="2025-08" db="UniProtKB">
        <authorList>
            <consortium name="RefSeq"/>
        </authorList>
    </citation>
    <scope>IDENTIFICATION</scope>
</reference>
<dbReference type="Pfam" id="PF24926">
    <property type="entry name" value="ACT_ACR9_C"/>
    <property type="match status" value="1"/>
</dbReference>
<evidence type="ECO:0000313" key="4">
    <source>
        <dbReference type="Proteomes" id="UP001515500"/>
    </source>
</evidence>
<dbReference type="GO" id="GO:0016597">
    <property type="term" value="F:amino acid binding"/>
    <property type="evidence" value="ECO:0007669"/>
    <property type="project" value="UniProtKB-UniRule"/>
</dbReference>
<feature type="domain" description="ACT" evidence="3">
    <location>
        <begin position="248"/>
        <end position="328"/>
    </location>
</feature>
<organism evidence="4 5">
    <name type="scientific">Dioscorea cayennensis subsp. rotundata</name>
    <name type="common">White Guinea yam</name>
    <name type="synonym">Dioscorea rotundata</name>
    <dbReference type="NCBI Taxonomy" id="55577"/>
    <lineage>
        <taxon>Eukaryota</taxon>
        <taxon>Viridiplantae</taxon>
        <taxon>Streptophyta</taxon>
        <taxon>Embryophyta</taxon>
        <taxon>Tracheophyta</taxon>
        <taxon>Spermatophyta</taxon>
        <taxon>Magnoliopsida</taxon>
        <taxon>Liliopsida</taxon>
        <taxon>Dioscoreales</taxon>
        <taxon>Dioscoreaceae</taxon>
        <taxon>Dioscorea</taxon>
    </lineage>
</organism>
<evidence type="ECO:0000256" key="1">
    <source>
        <dbReference type="ARBA" id="ARBA00022737"/>
    </source>
</evidence>
<dbReference type="Proteomes" id="UP001515500">
    <property type="component" value="Chromosome 12"/>
</dbReference>
<dbReference type="PROSITE" id="PS51671">
    <property type="entry name" value="ACT"/>
    <property type="match status" value="2"/>
</dbReference>
<dbReference type="SUPFAM" id="SSF55021">
    <property type="entry name" value="ACT-like"/>
    <property type="match status" value="3"/>
</dbReference>
<dbReference type="PANTHER" id="PTHR31096:SF65">
    <property type="entry name" value="ACT DOMAIN-CONTAINING PROTEIN ACR9"/>
    <property type="match status" value="1"/>
</dbReference>
<dbReference type="InterPro" id="IPR040217">
    <property type="entry name" value="ACR1-12"/>
</dbReference>
<dbReference type="InterPro" id="IPR056805">
    <property type="entry name" value="ACT_ACR9/10_C"/>
</dbReference>
<dbReference type="InterPro" id="IPR045865">
    <property type="entry name" value="ACT-like_dom_sf"/>
</dbReference>
<keyword evidence="4" id="KW-1185">Reference proteome</keyword>
<accession>A0AB40CB83</accession>
<comment type="function">
    <text evidence="2">Binds amino acids.</text>
</comment>
<dbReference type="Pfam" id="PF01842">
    <property type="entry name" value="ACT"/>
    <property type="match status" value="1"/>
</dbReference>
<feature type="domain" description="ACT" evidence="3">
    <location>
        <begin position="110"/>
        <end position="193"/>
    </location>
</feature>
<name>A0AB40CB83_DIOCR</name>
<dbReference type="RefSeq" id="XP_039136614.1">
    <property type="nucleotide sequence ID" value="XM_039280680.1"/>
</dbReference>
<dbReference type="AlphaFoldDB" id="A0AB40CB83"/>
<keyword evidence="1 2" id="KW-0677">Repeat</keyword>
<dbReference type="Pfam" id="PF24931">
    <property type="entry name" value="ACT_ACR9_3rd"/>
    <property type="match status" value="1"/>
</dbReference>
<evidence type="ECO:0000256" key="2">
    <source>
        <dbReference type="RuleBase" id="RU369043"/>
    </source>
</evidence>
<dbReference type="InterPro" id="IPR002912">
    <property type="entry name" value="ACT_dom"/>
</dbReference>
<dbReference type="Pfam" id="PF24914">
    <property type="entry name" value="ACR10_N"/>
    <property type="match status" value="1"/>
</dbReference>
<dbReference type="InterPro" id="IPR056816">
    <property type="entry name" value="ACR2/9/10_N"/>
</dbReference>
<proteinExistence type="predicted"/>
<gene>
    <name evidence="5" type="primary">LOC120273931</name>
</gene>
<evidence type="ECO:0000313" key="5">
    <source>
        <dbReference type="RefSeq" id="XP_039136614.1"/>
    </source>
</evidence>
<dbReference type="PANTHER" id="PTHR31096">
    <property type="entry name" value="ACT DOMAIN-CONTAINING PROTEIN ACR4-RELATED"/>
    <property type="match status" value="1"/>
</dbReference>